<proteinExistence type="predicted"/>
<dbReference type="PANTHER" id="PTHR43016:SF6">
    <property type="entry name" value="PEPTIDASE M16 N-TERMINAL DOMAIN-CONTAINING PROTEIN"/>
    <property type="match status" value="1"/>
</dbReference>
<accession>A0AAD5XLL9</accession>
<evidence type="ECO:0000313" key="4">
    <source>
        <dbReference type="EMBL" id="KAJ3175942.1"/>
    </source>
</evidence>
<dbReference type="Pfam" id="PF00675">
    <property type="entry name" value="Peptidase_M16"/>
    <property type="match status" value="1"/>
</dbReference>
<feature type="domain" description="Peptidase M16 N-terminal" evidence="2">
    <location>
        <begin position="57"/>
        <end position="138"/>
    </location>
</feature>
<dbReference type="Gene3D" id="3.30.830.10">
    <property type="entry name" value="Metalloenzyme, LuxS/M16 peptidase-like"/>
    <property type="match status" value="4"/>
</dbReference>
<evidence type="ECO:0000259" key="3">
    <source>
        <dbReference type="Pfam" id="PF05193"/>
    </source>
</evidence>
<dbReference type="InterPro" id="IPR007863">
    <property type="entry name" value="Peptidase_M16_C"/>
</dbReference>
<dbReference type="PANTHER" id="PTHR43016">
    <property type="entry name" value="PRESEQUENCE PROTEASE"/>
    <property type="match status" value="1"/>
</dbReference>
<feature type="compositionally biased region" description="Acidic residues" evidence="1">
    <location>
        <begin position="366"/>
        <end position="390"/>
    </location>
</feature>
<name>A0AAD5XLL9_9FUNG</name>
<evidence type="ECO:0000313" key="5">
    <source>
        <dbReference type="Proteomes" id="UP001212152"/>
    </source>
</evidence>
<dbReference type="InterPro" id="IPR011765">
    <property type="entry name" value="Pept_M16_N"/>
</dbReference>
<evidence type="ECO:0000256" key="1">
    <source>
        <dbReference type="SAM" id="MobiDB-lite"/>
    </source>
</evidence>
<dbReference type="EMBL" id="JADGJQ010000046">
    <property type="protein sequence ID" value="KAJ3175942.1"/>
    <property type="molecule type" value="Genomic_DNA"/>
</dbReference>
<protein>
    <submittedName>
        <fullName evidence="4">Uncharacterized protein</fullName>
    </submittedName>
</protein>
<gene>
    <name evidence="4" type="ORF">HDU87_005606</name>
</gene>
<comment type="caution">
    <text evidence="4">The sequence shown here is derived from an EMBL/GenBank/DDBJ whole genome shotgun (WGS) entry which is preliminary data.</text>
</comment>
<organism evidence="4 5">
    <name type="scientific">Geranomyces variabilis</name>
    <dbReference type="NCBI Taxonomy" id="109894"/>
    <lineage>
        <taxon>Eukaryota</taxon>
        <taxon>Fungi</taxon>
        <taxon>Fungi incertae sedis</taxon>
        <taxon>Chytridiomycota</taxon>
        <taxon>Chytridiomycota incertae sedis</taxon>
        <taxon>Chytridiomycetes</taxon>
        <taxon>Spizellomycetales</taxon>
        <taxon>Powellomycetaceae</taxon>
        <taxon>Geranomyces</taxon>
    </lineage>
</organism>
<dbReference type="Pfam" id="PF05193">
    <property type="entry name" value="Peptidase_M16_C"/>
    <property type="match status" value="1"/>
</dbReference>
<reference evidence="4" key="1">
    <citation type="submission" date="2020-05" db="EMBL/GenBank/DDBJ databases">
        <title>Phylogenomic resolution of chytrid fungi.</title>
        <authorList>
            <person name="Stajich J.E."/>
            <person name="Amses K."/>
            <person name="Simmons R."/>
            <person name="Seto K."/>
            <person name="Myers J."/>
            <person name="Bonds A."/>
            <person name="Quandt C.A."/>
            <person name="Barry K."/>
            <person name="Liu P."/>
            <person name="Grigoriev I."/>
            <person name="Longcore J.E."/>
            <person name="James T.Y."/>
        </authorList>
    </citation>
    <scope>NUCLEOTIDE SEQUENCE</scope>
    <source>
        <strain evidence="4">JEL0379</strain>
    </source>
</reference>
<keyword evidence="5" id="KW-1185">Reference proteome</keyword>
<dbReference type="GO" id="GO:0046872">
    <property type="term" value="F:metal ion binding"/>
    <property type="evidence" value="ECO:0007669"/>
    <property type="project" value="InterPro"/>
</dbReference>
<sequence>MTAFSLESARPFPLPAGPTTISTYKHASSNFRVVFCPVPGPLCSSSIIVPTLAQGDEGLAHTLEHLTFCGSTINGYRRGHLDYLANRCLSTGTNAYTTEDHTAYTITTAGSEGMTNLIPVFLEHVLFPTLREVQFVTEVHHLDGDAKHQGVVYCEMAGRENTEADLLDLAMRRLLYANQTTYSHECGGLTPQVAALTNAEIVQYHERFYHLDNLTIIMCGQVEPQTVFDKLSAVKGLLSPRRNKQAAPIPVIEVPKLTGKPGYVHKKTVKFPSSEEDIGSIAFGWRGPPSEDIFSIVALDVLFRFLQETSASPFLQKFVERADPYSSQVDYDVRGYVETAIEIVFSGVPYFSGSADADPDAMVTDLSEDDSEESYEESEGASEDGSESESEGNAREDLFEPGVFHGMVMEVLHDFAKHPKSMHSALSRHRRKILEALEEDPLESCSSYIIPDVVRHYVGSTARKEGGQPVFGTRAEMLSILDQLADRPLDFWSRLAKKWLIEVPMVEVHMVPDHVLAADLVNKEDDEREARVAAIGEAGLLKLRQILEEAVEANKVDLTDEAIAGMPPVPDVTKAPRLNTEMEFVPLEPAKDASSRPFTKCQVVKTETVFSNVRLGLHTADIPDTLRPYLVLFQELLFQTPLTLYSPNGEVQVVDYREVAQRCADLFVSYEAAAGFGNDLWSAGWLSEVFMISASSESDSWTIQTRFLIQVLLFSTFTEERIITSAKNLLSGITELKRDGPDMLNAVCTRITSPFDRPDTATAGQKNDLAISVFRQEDFIKSVVAKCKQGGSHEVIEALEHIKASLLQKIQADCPGFVQIAVPSGESKALVREFLRIWDEEFSTYKAHAQTGRQNNGLNAKDLQVSPFPFPRHAYTNLSADRTFGDAVLVPISGVTTTFFSQIVPCDVLSPHPHPDFFSVTLLAELLSRTEGPLYTAIRGRGLAYGASVSLSYWPGQLTFDLYESSEPRKALNEFYDILHDLGVPEKFDEICSVFNIETARASAAYNYANAKSTSGAMIGSALRGALRGFQSFDEEERFHRELYNVTPQMLRDAHQKYFARFLKADSRITVATTSPGGVDSLLEQFLTTPEDCANPEPYKIEFRSVPFSELKV</sequence>
<dbReference type="AlphaFoldDB" id="A0AAD5XLL9"/>
<dbReference type="FunFam" id="3.30.830.10:FF:000015">
    <property type="entry name" value="Putative zinc metalloprotease"/>
    <property type="match status" value="1"/>
</dbReference>
<dbReference type="InterPro" id="IPR011249">
    <property type="entry name" value="Metalloenz_LuxS/M16"/>
</dbReference>
<feature type="domain" description="Peptidase M16 C-terminal" evidence="3">
    <location>
        <begin position="196"/>
        <end position="321"/>
    </location>
</feature>
<dbReference type="SUPFAM" id="SSF63411">
    <property type="entry name" value="LuxS/MPP-like metallohydrolase"/>
    <property type="match status" value="2"/>
</dbReference>
<dbReference type="Proteomes" id="UP001212152">
    <property type="component" value="Unassembled WGS sequence"/>
</dbReference>
<evidence type="ECO:0000259" key="2">
    <source>
        <dbReference type="Pfam" id="PF00675"/>
    </source>
</evidence>
<feature type="region of interest" description="Disordered" evidence="1">
    <location>
        <begin position="359"/>
        <end position="394"/>
    </location>
</feature>